<keyword evidence="2" id="KW-0472">Membrane</keyword>
<sequence length="76" mass="7978">MSASSNIILSERMEEQSPPMPPPSVRAVQSVGSLLFLFFVLQGIVGFFVLRTLIAMAQTVEGPLACVPVAGNGTAT</sequence>
<evidence type="ECO:0000256" key="1">
    <source>
        <dbReference type="SAM" id="MobiDB-lite"/>
    </source>
</evidence>
<evidence type="ECO:0000313" key="4">
    <source>
        <dbReference type="Proteomes" id="UP000664203"/>
    </source>
</evidence>
<dbReference type="EMBL" id="CAJPDR010000010">
    <property type="protein sequence ID" value="CAF9905191.1"/>
    <property type="molecule type" value="Genomic_DNA"/>
</dbReference>
<evidence type="ECO:0000256" key="2">
    <source>
        <dbReference type="SAM" id="Phobius"/>
    </source>
</evidence>
<dbReference type="AlphaFoldDB" id="A0A8H3EE79"/>
<name>A0A8H3EE79_9LECA</name>
<gene>
    <name evidence="3" type="ORF">ALECFALPRED_000175</name>
</gene>
<feature type="transmembrane region" description="Helical" evidence="2">
    <location>
        <begin position="27"/>
        <end position="50"/>
    </location>
</feature>
<keyword evidence="2" id="KW-1133">Transmembrane helix</keyword>
<keyword evidence="2" id="KW-0812">Transmembrane</keyword>
<protein>
    <submittedName>
        <fullName evidence="3">Uncharacterized protein</fullName>
    </submittedName>
</protein>
<proteinExistence type="predicted"/>
<comment type="caution">
    <text evidence="3">The sequence shown here is derived from an EMBL/GenBank/DDBJ whole genome shotgun (WGS) entry which is preliminary data.</text>
</comment>
<feature type="region of interest" description="Disordered" evidence="1">
    <location>
        <begin position="1"/>
        <end position="23"/>
    </location>
</feature>
<organism evidence="3 4">
    <name type="scientific">Alectoria fallacina</name>
    <dbReference type="NCBI Taxonomy" id="1903189"/>
    <lineage>
        <taxon>Eukaryota</taxon>
        <taxon>Fungi</taxon>
        <taxon>Dikarya</taxon>
        <taxon>Ascomycota</taxon>
        <taxon>Pezizomycotina</taxon>
        <taxon>Lecanoromycetes</taxon>
        <taxon>OSLEUM clade</taxon>
        <taxon>Lecanoromycetidae</taxon>
        <taxon>Lecanorales</taxon>
        <taxon>Lecanorineae</taxon>
        <taxon>Parmeliaceae</taxon>
        <taxon>Alectoria</taxon>
    </lineage>
</organism>
<dbReference type="Proteomes" id="UP000664203">
    <property type="component" value="Unassembled WGS sequence"/>
</dbReference>
<accession>A0A8H3EE79</accession>
<reference evidence="3" key="1">
    <citation type="submission" date="2021-03" db="EMBL/GenBank/DDBJ databases">
        <authorList>
            <person name="Tagirdzhanova G."/>
        </authorList>
    </citation>
    <scope>NUCLEOTIDE SEQUENCE</scope>
</reference>
<keyword evidence="4" id="KW-1185">Reference proteome</keyword>
<evidence type="ECO:0000313" key="3">
    <source>
        <dbReference type="EMBL" id="CAF9905191.1"/>
    </source>
</evidence>